<dbReference type="AlphaFoldDB" id="A0A2U1JMX1"/>
<feature type="transmembrane region" description="Helical" evidence="8">
    <location>
        <begin position="295"/>
        <end position="314"/>
    </location>
</feature>
<dbReference type="PRINTS" id="PR00164">
    <property type="entry name" value="ABC2TRNSPORT"/>
</dbReference>
<feature type="domain" description="ABC transmembrane type-2" evidence="9">
    <location>
        <begin position="149"/>
        <end position="380"/>
    </location>
</feature>
<evidence type="ECO:0000256" key="8">
    <source>
        <dbReference type="RuleBase" id="RU361157"/>
    </source>
</evidence>
<proteinExistence type="inferred from homology"/>
<reference evidence="10 11" key="1">
    <citation type="submission" date="2018-04" db="EMBL/GenBank/DDBJ databases">
        <title>Flavobacterium sp. nov., isolated from glacier ice.</title>
        <authorList>
            <person name="Liu Q."/>
            <person name="Xin Y.-H."/>
        </authorList>
    </citation>
    <scope>NUCLEOTIDE SEQUENCE [LARGE SCALE GENOMIC DNA]</scope>
    <source>
        <strain evidence="10 11">LB2P30</strain>
    </source>
</reference>
<feature type="transmembrane region" description="Helical" evidence="8">
    <location>
        <begin position="356"/>
        <end position="376"/>
    </location>
</feature>
<dbReference type="GO" id="GO:0043190">
    <property type="term" value="C:ATP-binding cassette (ABC) transporter complex"/>
    <property type="evidence" value="ECO:0007669"/>
    <property type="project" value="InterPro"/>
</dbReference>
<feature type="transmembrane region" description="Helical" evidence="8">
    <location>
        <begin position="235"/>
        <end position="255"/>
    </location>
</feature>
<dbReference type="InterPro" id="IPR047817">
    <property type="entry name" value="ABC2_TM_bact-type"/>
</dbReference>
<dbReference type="InterPro" id="IPR000412">
    <property type="entry name" value="ABC_2_transport"/>
</dbReference>
<keyword evidence="5 8" id="KW-0812">Transmembrane</keyword>
<comment type="subcellular location">
    <subcellularLocation>
        <location evidence="1 8">Cell membrane</location>
        <topology evidence="1 8">Multi-pass membrane protein</topology>
    </subcellularLocation>
</comment>
<dbReference type="PANTHER" id="PTHR30294">
    <property type="entry name" value="MEMBRANE COMPONENT OF ABC TRANSPORTER YHHJ-RELATED"/>
    <property type="match status" value="1"/>
</dbReference>
<dbReference type="Proteomes" id="UP000245618">
    <property type="component" value="Unassembled WGS sequence"/>
</dbReference>
<keyword evidence="7 8" id="KW-0472">Membrane</keyword>
<keyword evidence="3 8" id="KW-0813">Transport</keyword>
<feature type="transmembrane region" description="Helical" evidence="8">
    <location>
        <begin position="20"/>
        <end position="40"/>
    </location>
</feature>
<dbReference type="PROSITE" id="PS51012">
    <property type="entry name" value="ABC_TM2"/>
    <property type="match status" value="1"/>
</dbReference>
<comment type="similarity">
    <text evidence="2 8">Belongs to the ABC-2 integral membrane protein family.</text>
</comment>
<feature type="transmembrane region" description="Helical" evidence="8">
    <location>
        <begin position="267"/>
        <end position="289"/>
    </location>
</feature>
<dbReference type="Pfam" id="PF12698">
    <property type="entry name" value="ABC2_membrane_3"/>
    <property type="match status" value="1"/>
</dbReference>
<evidence type="ECO:0000256" key="1">
    <source>
        <dbReference type="ARBA" id="ARBA00004651"/>
    </source>
</evidence>
<dbReference type="Gene3D" id="3.40.1710.10">
    <property type="entry name" value="abc type-2 transporter like domain"/>
    <property type="match status" value="1"/>
</dbReference>
<evidence type="ECO:0000256" key="3">
    <source>
        <dbReference type="ARBA" id="ARBA00022448"/>
    </source>
</evidence>
<dbReference type="EMBL" id="QCZH01000026">
    <property type="protein sequence ID" value="PWA06355.1"/>
    <property type="molecule type" value="Genomic_DNA"/>
</dbReference>
<gene>
    <name evidence="10" type="ORF">DB891_15740</name>
</gene>
<keyword evidence="11" id="KW-1185">Reference proteome</keyword>
<accession>A0A2U1JMX1</accession>
<evidence type="ECO:0000256" key="4">
    <source>
        <dbReference type="ARBA" id="ARBA00022475"/>
    </source>
</evidence>
<dbReference type="OrthoDB" id="9811522at2"/>
<evidence type="ECO:0000259" key="9">
    <source>
        <dbReference type="PROSITE" id="PS51012"/>
    </source>
</evidence>
<sequence length="386" mass="43699">MRNFNSLLKREFQLFWQNTVLRMLFIGAPLLYAILLGYVYSKGKVTDLPIIVIDLDQTEMSAKAIEMFNDNEVISVSAILYNQNNLSSIVIDKEANSVVIIPKDFQKRVFTKRCPEIITIVNTANILTANYAATAIQVCLGTLKAGVQMETLRKQGVPEKLLAEQYEPFKTTFIKKNNRSSNYMYYLWPGVLSAVLQQVMLLALALSFASEFENGTFKILVDQSPSILKMMSIKIIPYLIMSFGVWLLYWMFTFYFRIPFFDNLLQLTFVAGIFVLSVSFIGILVSILIPNQLKATEILMVIATPSFILSGFSWPLSQMPNWVQGVANVIPLTHFLKAFRILIIENGTLCQTRDPIQSMIIIGSVCAVVAYIALYLKKNAILKNEI</sequence>
<dbReference type="InterPro" id="IPR013525">
    <property type="entry name" value="ABC2_TM"/>
</dbReference>
<keyword evidence="4 8" id="KW-1003">Cell membrane</keyword>
<comment type="caution">
    <text evidence="10">The sequence shown here is derived from an EMBL/GenBank/DDBJ whole genome shotgun (WGS) entry which is preliminary data.</text>
</comment>
<dbReference type="PANTHER" id="PTHR30294:SF29">
    <property type="entry name" value="MULTIDRUG ABC TRANSPORTER PERMEASE YBHS-RELATED"/>
    <property type="match status" value="1"/>
</dbReference>
<evidence type="ECO:0000256" key="2">
    <source>
        <dbReference type="ARBA" id="ARBA00007783"/>
    </source>
</evidence>
<dbReference type="RefSeq" id="WP_116764537.1">
    <property type="nucleotide sequence ID" value="NZ_QCZH01000026.1"/>
</dbReference>
<evidence type="ECO:0000256" key="5">
    <source>
        <dbReference type="ARBA" id="ARBA00022692"/>
    </source>
</evidence>
<protein>
    <recommendedName>
        <fullName evidence="8">Transport permease protein</fullName>
    </recommendedName>
</protein>
<keyword evidence="6 8" id="KW-1133">Transmembrane helix</keyword>
<name>A0A2U1JMX1_9FLAO</name>
<feature type="transmembrane region" description="Helical" evidence="8">
    <location>
        <begin position="185"/>
        <end position="209"/>
    </location>
</feature>
<evidence type="ECO:0000313" key="11">
    <source>
        <dbReference type="Proteomes" id="UP000245618"/>
    </source>
</evidence>
<evidence type="ECO:0000313" key="10">
    <source>
        <dbReference type="EMBL" id="PWA06355.1"/>
    </source>
</evidence>
<dbReference type="InterPro" id="IPR051449">
    <property type="entry name" value="ABC-2_transporter_component"/>
</dbReference>
<dbReference type="GO" id="GO:0140359">
    <property type="term" value="F:ABC-type transporter activity"/>
    <property type="evidence" value="ECO:0007669"/>
    <property type="project" value="InterPro"/>
</dbReference>
<evidence type="ECO:0000256" key="7">
    <source>
        <dbReference type="ARBA" id="ARBA00023136"/>
    </source>
</evidence>
<feature type="transmembrane region" description="Helical" evidence="8">
    <location>
        <begin position="326"/>
        <end position="344"/>
    </location>
</feature>
<organism evidence="10 11">
    <name type="scientific">Flavobacterium laiguense</name>
    <dbReference type="NCBI Taxonomy" id="2169409"/>
    <lineage>
        <taxon>Bacteria</taxon>
        <taxon>Pseudomonadati</taxon>
        <taxon>Bacteroidota</taxon>
        <taxon>Flavobacteriia</taxon>
        <taxon>Flavobacteriales</taxon>
        <taxon>Flavobacteriaceae</taxon>
        <taxon>Flavobacterium</taxon>
    </lineage>
</organism>
<evidence type="ECO:0000256" key="6">
    <source>
        <dbReference type="ARBA" id="ARBA00022989"/>
    </source>
</evidence>